<dbReference type="OrthoDB" id="5898795at2759"/>
<keyword evidence="2" id="KW-1185">Reference proteome</keyword>
<evidence type="ECO:0000313" key="2">
    <source>
        <dbReference type="Proteomes" id="UP000024635"/>
    </source>
</evidence>
<dbReference type="InterPro" id="IPR035109">
    <property type="entry name" value="ASPR"/>
</dbReference>
<dbReference type="AlphaFoldDB" id="A0A016SFY8"/>
<evidence type="ECO:0000313" key="1">
    <source>
        <dbReference type="EMBL" id="EYB89214.1"/>
    </source>
</evidence>
<sequence>MGSRARPDEHGSHVSESARPRGAALYSGHHKLELVFYLLVSCSGVSSQRLPNCSKTDKFGTIALHLVRMFISQEVDAIKSGMRYSCPLEKLAYNLVKDPMQCIGTSYQITFSNGCGSNINIREVVKEWKEQLTKMRRVREFGCNINQGDHKYKIACVFK</sequence>
<proteinExistence type="predicted"/>
<name>A0A016SFY8_9BILA</name>
<dbReference type="Pfam" id="PF17641">
    <property type="entry name" value="ASPRs"/>
    <property type="match status" value="1"/>
</dbReference>
<dbReference type="Proteomes" id="UP000024635">
    <property type="component" value="Unassembled WGS sequence"/>
</dbReference>
<organism evidence="1 2">
    <name type="scientific">Ancylostoma ceylanicum</name>
    <dbReference type="NCBI Taxonomy" id="53326"/>
    <lineage>
        <taxon>Eukaryota</taxon>
        <taxon>Metazoa</taxon>
        <taxon>Ecdysozoa</taxon>
        <taxon>Nematoda</taxon>
        <taxon>Chromadorea</taxon>
        <taxon>Rhabditida</taxon>
        <taxon>Rhabditina</taxon>
        <taxon>Rhabditomorpha</taxon>
        <taxon>Strongyloidea</taxon>
        <taxon>Ancylostomatidae</taxon>
        <taxon>Ancylostomatinae</taxon>
        <taxon>Ancylostoma</taxon>
    </lineage>
</organism>
<evidence type="ECO:0008006" key="3">
    <source>
        <dbReference type="Google" id="ProtNLM"/>
    </source>
</evidence>
<protein>
    <recommendedName>
        <fullName evidence="3">SCP domain-containing protein</fullName>
    </recommendedName>
</protein>
<gene>
    <name evidence="1" type="primary">Acey_s0234.g3130</name>
    <name evidence="1" type="synonym">ASPR-s0234.g3130</name>
    <name evidence="1" type="ORF">Y032_0234g3130</name>
</gene>
<accession>A0A016SFY8</accession>
<reference evidence="2" key="1">
    <citation type="journal article" date="2015" name="Nat. Genet.">
        <title>The genome and transcriptome of the zoonotic hookworm Ancylostoma ceylanicum identify infection-specific gene families.</title>
        <authorList>
            <person name="Schwarz E.M."/>
            <person name="Hu Y."/>
            <person name="Antoshechkin I."/>
            <person name="Miller M.M."/>
            <person name="Sternberg P.W."/>
            <person name="Aroian R.V."/>
        </authorList>
    </citation>
    <scope>NUCLEOTIDE SEQUENCE</scope>
    <source>
        <strain evidence="2">HY135</strain>
    </source>
</reference>
<comment type="caution">
    <text evidence="1">The sequence shown here is derived from an EMBL/GenBank/DDBJ whole genome shotgun (WGS) entry which is preliminary data.</text>
</comment>
<dbReference type="EMBL" id="JARK01001570">
    <property type="protein sequence ID" value="EYB89214.1"/>
    <property type="molecule type" value="Genomic_DNA"/>
</dbReference>